<keyword evidence="1" id="KW-0031">Aminopeptidase</keyword>
<dbReference type="RefSeq" id="WP_208313903.1">
    <property type="nucleotide sequence ID" value="NZ_JAELYA010000004.1"/>
</dbReference>
<name>A0ABS3TQE6_9PSED</name>
<dbReference type="PIRSF" id="PIRSF029285">
    <property type="entry name" value="Aminopept"/>
    <property type="match status" value="1"/>
</dbReference>
<accession>A0ABS3TQE6</accession>
<dbReference type="InterPro" id="IPR014553">
    <property type="entry name" value="Aminopept"/>
</dbReference>
<dbReference type="GO" id="GO:0004177">
    <property type="term" value="F:aminopeptidase activity"/>
    <property type="evidence" value="ECO:0007669"/>
    <property type="project" value="UniProtKB-KW"/>
</dbReference>
<comment type="caution">
    <text evidence="1">The sequence shown here is derived from an EMBL/GenBank/DDBJ whole genome shotgun (WGS) entry which is preliminary data.</text>
</comment>
<evidence type="ECO:0000313" key="2">
    <source>
        <dbReference type="Proteomes" id="UP000669060"/>
    </source>
</evidence>
<reference evidence="1 2" key="1">
    <citation type="submission" date="2020-12" db="EMBL/GenBank/DDBJ databases">
        <title>Pseudomonas schmalbachii sp. nov. isolated from millipede gut.</title>
        <authorList>
            <person name="Shelomi M."/>
        </authorList>
    </citation>
    <scope>NUCLEOTIDE SEQUENCE [LARGE SCALE GENOMIC DNA]</scope>
    <source>
        <strain evidence="1 2">Milli4</strain>
    </source>
</reference>
<organism evidence="1 2">
    <name type="scientific">Pseudomonas schmalbachii</name>
    <dbReference type="NCBI Taxonomy" id="2816993"/>
    <lineage>
        <taxon>Bacteria</taxon>
        <taxon>Pseudomonadati</taxon>
        <taxon>Pseudomonadota</taxon>
        <taxon>Gammaproteobacteria</taxon>
        <taxon>Pseudomonadales</taxon>
        <taxon>Pseudomonadaceae</taxon>
        <taxon>Pseudomonas</taxon>
    </lineage>
</organism>
<keyword evidence="2" id="KW-1185">Reference proteome</keyword>
<dbReference type="EMBL" id="JAELYA010000004">
    <property type="protein sequence ID" value="MBO3275887.1"/>
    <property type="molecule type" value="Genomic_DNA"/>
</dbReference>
<protein>
    <submittedName>
        <fullName evidence="1">Aminopeptidase</fullName>
    </submittedName>
</protein>
<keyword evidence="1" id="KW-0645">Protease</keyword>
<proteinExistence type="predicted"/>
<sequence length="360" mass="40843">MPALSSIPILDIRAPRWVPWLALLALSGCSSVGYYGQLASGQLHLLTSREPVAEVIADPTEDATLRQRLRLAQEARTFASAELGLPDNRSYRLYSDIQRPYVVWNVFAAPELSLQPLTHCFPIAGCVAYRGYYSEAAARTEARRLQGQGMDVFVGGVEAYSTLGWFDDPILSSMLRWGDQRLAETIFHELAHQRFYLPDDTAFNESYASFVEREGGRRWREAQGLADERSLLVEQREALTRLVLDTRERLQTLYASGRPEAELRAGKAAEFDRLRREYRELRERRWGGKSAFDGWIEGPLNNAKVLPFGLYDQWVPAFAALFQQLGGNWVAFHARVEKLAALPRVQRQQALERLVADRAP</sequence>
<keyword evidence="1" id="KW-0378">Hydrolase</keyword>
<gene>
    <name evidence="1" type="ORF">JFY56_11690</name>
</gene>
<evidence type="ECO:0000313" key="1">
    <source>
        <dbReference type="EMBL" id="MBO3275887.1"/>
    </source>
</evidence>
<dbReference type="Proteomes" id="UP000669060">
    <property type="component" value="Unassembled WGS sequence"/>
</dbReference>
<dbReference type="Pfam" id="PF10023">
    <property type="entry name" value="Aminopep"/>
    <property type="match status" value="1"/>
</dbReference>